<protein>
    <submittedName>
        <fullName evidence="1">Uncharacterized protein</fullName>
    </submittedName>
</protein>
<dbReference type="AlphaFoldDB" id="A0A965ZHT4"/>
<reference evidence="1" key="2">
    <citation type="submission" date="2020-10" db="EMBL/GenBank/DDBJ databases">
        <title>Mucilaginibacter sp. nov., isolated from soil.</title>
        <authorList>
            <person name="Jeon C.O."/>
        </authorList>
    </citation>
    <scope>NUCLEOTIDE SEQUENCE</scope>
    <source>
        <strain evidence="1">R11</strain>
    </source>
</reference>
<reference evidence="1" key="1">
    <citation type="submission" date="2020-01" db="EMBL/GenBank/DDBJ databases">
        <authorList>
            <person name="Seo Y.L."/>
        </authorList>
    </citation>
    <scope>NUCLEOTIDE SEQUENCE</scope>
    <source>
        <strain evidence="1">R11</strain>
    </source>
</reference>
<keyword evidence="2" id="KW-1185">Reference proteome</keyword>
<gene>
    <name evidence="1" type="ORF">GSY63_18155</name>
</gene>
<dbReference type="EMBL" id="WWEO01000044">
    <property type="protein sequence ID" value="NCD71295.1"/>
    <property type="molecule type" value="Genomic_DNA"/>
</dbReference>
<sequence length="79" mass="9193">MKAEKMVMLTGKEYQEIKSKLDSGQSCIYNIGSESKPQIINILNIYLDTDPDFTRNPRQFAKVHNDKDVQVKIEFEEQI</sequence>
<proteinExistence type="predicted"/>
<dbReference type="Proteomes" id="UP000638732">
    <property type="component" value="Unassembled WGS sequence"/>
</dbReference>
<name>A0A965ZHT4_9SPHI</name>
<evidence type="ECO:0000313" key="2">
    <source>
        <dbReference type="Proteomes" id="UP000638732"/>
    </source>
</evidence>
<comment type="caution">
    <text evidence="1">The sequence shown here is derived from an EMBL/GenBank/DDBJ whole genome shotgun (WGS) entry which is preliminary data.</text>
</comment>
<organism evidence="1 2">
    <name type="scientific">Mucilaginibacter agri</name>
    <dbReference type="NCBI Taxonomy" id="2695265"/>
    <lineage>
        <taxon>Bacteria</taxon>
        <taxon>Pseudomonadati</taxon>
        <taxon>Bacteroidota</taxon>
        <taxon>Sphingobacteriia</taxon>
        <taxon>Sphingobacteriales</taxon>
        <taxon>Sphingobacteriaceae</taxon>
        <taxon>Mucilaginibacter</taxon>
    </lineage>
</organism>
<dbReference type="RefSeq" id="WP_166587260.1">
    <property type="nucleotide sequence ID" value="NZ_WWEO01000044.1"/>
</dbReference>
<accession>A0A965ZHT4</accession>
<evidence type="ECO:0000313" key="1">
    <source>
        <dbReference type="EMBL" id="NCD71295.1"/>
    </source>
</evidence>